<sequence>MSQSSSHESIQDAQTQIIHNFRAFNDWVDRYAYLVDMGKKIIRDGNHLKSDQYKITGCQSNVWLCTEVTDNKLYFSGTSDSTIVAGLMALLFRVYSGHTADEIQRASPDFITQTGLLHNLTSQRSTGLARMIEQIYLSAHQSYQQQALSK</sequence>
<dbReference type="SUPFAM" id="SSF82649">
    <property type="entry name" value="SufE/NifU"/>
    <property type="match status" value="1"/>
</dbReference>
<dbReference type="KEGG" id="mec:Q7C_761"/>
<proteinExistence type="inferred from homology"/>
<dbReference type="Proteomes" id="UP000009145">
    <property type="component" value="Chromosome"/>
</dbReference>
<dbReference type="Pfam" id="PF02657">
    <property type="entry name" value="SufE"/>
    <property type="match status" value="1"/>
</dbReference>
<dbReference type="STRING" id="754477.Q7C_761"/>
<accession>I1YG89</accession>
<name>I1YG89_METFJ</name>
<evidence type="ECO:0000313" key="3">
    <source>
        <dbReference type="EMBL" id="AFJ01932.1"/>
    </source>
</evidence>
<comment type="similarity">
    <text evidence="1">Belongs to the SufE family.</text>
</comment>
<dbReference type="eggNOG" id="COG2166">
    <property type="taxonomic scope" value="Bacteria"/>
</dbReference>
<organism evidence="3 4">
    <name type="scientific">Methylophaga frappieri (strain ATCC BAA-2434 / DSM 25690 / JAM7)</name>
    <dbReference type="NCBI Taxonomy" id="754477"/>
    <lineage>
        <taxon>Bacteria</taxon>
        <taxon>Pseudomonadati</taxon>
        <taxon>Pseudomonadota</taxon>
        <taxon>Gammaproteobacteria</taxon>
        <taxon>Thiotrichales</taxon>
        <taxon>Piscirickettsiaceae</taxon>
        <taxon>Methylophaga</taxon>
    </lineage>
</organism>
<dbReference type="AlphaFoldDB" id="I1YG89"/>
<dbReference type="RefSeq" id="WP_014703353.1">
    <property type="nucleotide sequence ID" value="NC_017856.1"/>
</dbReference>
<dbReference type="PANTHER" id="PTHR43597">
    <property type="entry name" value="SULFUR ACCEPTOR PROTEIN CSDE"/>
    <property type="match status" value="1"/>
</dbReference>
<reference evidence="3 4" key="1">
    <citation type="journal article" date="2012" name="J. Bacteriol.">
        <title>Complete genome sequences of Methylophaga sp. strain JAM1 and Methylophaga sp. strain JAM7.</title>
        <authorList>
            <person name="Villeneuve C."/>
            <person name="Martineau C."/>
            <person name="Mauffrey F."/>
            <person name="Villemur R."/>
        </authorList>
    </citation>
    <scope>NUCLEOTIDE SEQUENCE [LARGE SCALE GENOMIC DNA]</scope>
    <source>
        <strain evidence="3 4">JAM7</strain>
    </source>
</reference>
<evidence type="ECO:0000313" key="4">
    <source>
        <dbReference type="Proteomes" id="UP000009145"/>
    </source>
</evidence>
<dbReference type="HOGENOM" id="CLU_124502_0_0_6"/>
<dbReference type="PATRIC" id="fig|754477.3.peg.752"/>
<dbReference type="PANTHER" id="PTHR43597:SF5">
    <property type="entry name" value="SUFE-LIKE PROTEIN 2, CHLOROPLASTIC"/>
    <property type="match status" value="1"/>
</dbReference>
<dbReference type="InterPro" id="IPR003808">
    <property type="entry name" value="Fe-S_metab-assoc_dom"/>
</dbReference>
<keyword evidence="4" id="KW-1185">Reference proteome</keyword>
<dbReference type="EMBL" id="CP003380">
    <property type="protein sequence ID" value="AFJ01932.1"/>
    <property type="molecule type" value="Genomic_DNA"/>
</dbReference>
<feature type="domain" description="Fe-S metabolism associated" evidence="2">
    <location>
        <begin position="19"/>
        <end position="135"/>
    </location>
</feature>
<evidence type="ECO:0000259" key="2">
    <source>
        <dbReference type="Pfam" id="PF02657"/>
    </source>
</evidence>
<protein>
    <submittedName>
        <fullName evidence="3">Sulfur acceptor protein SufE for iron-sulfur cluster assembly</fullName>
    </submittedName>
</protein>
<gene>
    <name evidence="3" type="ordered locus">Q7C_761</name>
</gene>
<dbReference type="Gene3D" id="3.90.1010.10">
    <property type="match status" value="1"/>
</dbReference>
<dbReference type="OrthoDB" id="9799320at2"/>
<evidence type="ECO:0000256" key="1">
    <source>
        <dbReference type="ARBA" id="ARBA00010282"/>
    </source>
</evidence>